<keyword evidence="2" id="KW-1185">Reference proteome</keyword>
<proteinExistence type="predicted"/>
<comment type="caution">
    <text evidence="1">The sequence shown here is derived from an EMBL/GenBank/DDBJ whole genome shotgun (WGS) entry which is preliminary data.</text>
</comment>
<dbReference type="Proteomes" id="UP000735302">
    <property type="component" value="Unassembled WGS sequence"/>
</dbReference>
<dbReference type="AlphaFoldDB" id="A0AAV4A500"/>
<name>A0AAV4A500_9GAST</name>
<gene>
    <name evidence="1" type="ORF">PoB_002829300</name>
</gene>
<evidence type="ECO:0000313" key="1">
    <source>
        <dbReference type="EMBL" id="GFO01788.1"/>
    </source>
</evidence>
<dbReference type="EMBL" id="BLXT01003539">
    <property type="protein sequence ID" value="GFO01788.1"/>
    <property type="molecule type" value="Genomic_DNA"/>
</dbReference>
<evidence type="ECO:0000313" key="2">
    <source>
        <dbReference type="Proteomes" id="UP000735302"/>
    </source>
</evidence>
<organism evidence="1 2">
    <name type="scientific">Plakobranchus ocellatus</name>
    <dbReference type="NCBI Taxonomy" id="259542"/>
    <lineage>
        <taxon>Eukaryota</taxon>
        <taxon>Metazoa</taxon>
        <taxon>Spiralia</taxon>
        <taxon>Lophotrochozoa</taxon>
        <taxon>Mollusca</taxon>
        <taxon>Gastropoda</taxon>
        <taxon>Heterobranchia</taxon>
        <taxon>Euthyneura</taxon>
        <taxon>Panpulmonata</taxon>
        <taxon>Sacoglossa</taxon>
        <taxon>Placobranchoidea</taxon>
        <taxon>Plakobranchidae</taxon>
        <taxon>Plakobranchus</taxon>
    </lineage>
</organism>
<protein>
    <submittedName>
        <fullName evidence="1">Uncharacterized protein</fullName>
    </submittedName>
</protein>
<reference evidence="1 2" key="1">
    <citation type="journal article" date="2021" name="Elife">
        <title>Chloroplast acquisition without the gene transfer in kleptoplastic sea slugs, Plakobranchus ocellatus.</title>
        <authorList>
            <person name="Maeda T."/>
            <person name="Takahashi S."/>
            <person name="Yoshida T."/>
            <person name="Shimamura S."/>
            <person name="Takaki Y."/>
            <person name="Nagai Y."/>
            <person name="Toyoda A."/>
            <person name="Suzuki Y."/>
            <person name="Arimoto A."/>
            <person name="Ishii H."/>
            <person name="Satoh N."/>
            <person name="Nishiyama T."/>
            <person name="Hasebe M."/>
            <person name="Maruyama T."/>
            <person name="Minagawa J."/>
            <person name="Obokata J."/>
            <person name="Shigenobu S."/>
        </authorList>
    </citation>
    <scope>NUCLEOTIDE SEQUENCE [LARGE SCALE GENOMIC DNA]</scope>
</reference>
<accession>A0AAV4A500</accession>
<sequence>MNIRCNINTDMDRNTNIVHTDDVELPLVKSASLSVCRLLAANANNYSSSSTISYHHTPKHTQTYTHTQSTTQSISGCGGL</sequence>